<protein>
    <submittedName>
        <fullName evidence="1">Uncharacterized protein</fullName>
    </submittedName>
</protein>
<accession>C8VRE1</accession>
<keyword evidence="2" id="KW-1185">Reference proteome</keyword>
<reference evidence="2" key="2">
    <citation type="journal article" date="2009" name="Fungal Genet. Biol.">
        <title>The 2008 update of the Aspergillus nidulans genome annotation: a community effort.</title>
        <authorList>
            <person name="Wortman J.R."/>
            <person name="Gilsenan J.M."/>
            <person name="Joardar V."/>
            <person name="Deegan J."/>
            <person name="Clutterbuck J."/>
            <person name="Andersen M.R."/>
            <person name="Archer D."/>
            <person name="Bencina M."/>
            <person name="Braus G."/>
            <person name="Coutinho P."/>
            <person name="von Dohren H."/>
            <person name="Doonan J."/>
            <person name="Driessen A.J."/>
            <person name="Durek P."/>
            <person name="Espeso E."/>
            <person name="Fekete E."/>
            <person name="Flipphi M."/>
            <person name="Estrada C.G."/>
            <person name="Geysens S."/>
            <person name="Goldman G."/>
            <person name="de Groot P.W."/>
            <person name="Hansen K."/>
            <person name="Harris S.D."/>
            <person name="Heinekamp T."/>
            <person name="Helmstaedt K."/>
            <person name="Henrissat B."/>
            <person name="Hofmann G."/>
            <person name="Homan T."/>
            <person name="Horio T."/>
            <person name="Horiuchi H."/>
            <person name="James S."/>
            <person name="Jones M."/>
            <person name="Karaffa L."/>
            <person name="Karanyi Z."/>
            <person name="Kato M."/>
            <person name="Keller N."/>
            <person name="Kelly D.E."/>
            <person name="Kiel J.A."/>
            <person name="Kim J.M."/>
            <person name="van der Klei I.J."/>
            <person name="Klis F.M."/>
            <person name="Kovalchuk A."/>
            <person name="Krasevec N."/>
            <person name="Kubicek C.P."/>
            <person name="Liu B."/>
            <person name="Maccabe A."/>
            <person name="Meyer V."/>
            <person name="Mirabito P."/>
            <person name="Miskei M."/>
            <person name="Mos M."/>
            <person name="Mullins J."/>
            <person name="Nelson D.R."/>
            <person name="Nielsen J."/>
            <person name="Oakley B.R."/>
            <person name="Osmani S.A."/>
            <person name="Pakula T."/>
            <person name="Paszewski A."/>
            <person name="Paulsen I."/>
            <person name="Pilsyk S."/>
            <person name="Pocsi I."/>
            <person name="Punt P.J."/>
            <person name="Ram A.F."/>
            <person name="Ren Q."/>
            <person name="Robellet X."/>
            <person name="Robson G."/>
            <person name="Seiboth B."/>
            <person name="van Solingen P."/>
            <person name="Specht T."/>
            <person name="Sun J."/>
            <person name="Taheri-Talesh N."/>
            <person name="Takeshita N."/>
            <person name="Ussery D."/>
            <person name="vanKuyk P.A."/>
            <person name="Visser H."/>
            <person name="van de Vondervoort P.J."/>
            <person name="de Vries R.P."/>
            <person name="Walton J."/>
            <person name="Xiang X."/>
            <person name="Xiong Y."/>
            <person name="Zeng A.P."/>
            <person name="Brandt B.W."/>
            <person name="Cornell M.J."/>
            <person name="van den Hondel C.A."/>
            <person name="Visser J."/>
            <person name="Oliver S.G."/>
            <person name="Turner G."/>
        </authorList>
    </citation>
    <scope>GENOME REANNOTATION</scope>
    <source>
        <strain evidence="2">FGSC A4 / ATCC 38163 / CBS 112.46 / NRRL 194 / M139</strain>
    </source>
</reference>
<gene>
    <name evidence="1" type="ORF">ANIA_00041</name>
</gene>
<reference evidence="2" key="1">
    <citation type="journal article" date="2005" name="Nature">
        <title>Sequencing of Aspergillus nidulans and comparative analysis with A. fumigatus and A. oryzae.</title>
        <authorList>
            <person name="Galagan J.E."/>
            <person name="Calvo S.E."/>
            <person name="Cuomo C."/>
            <person name="Ma L.J."/>
            <person name="Wortman J.R."/>
            <person name="Batzoglou S."/>
            <person name="Lee S.I."/>
            <person name="Basturkmen M."/>
            <person name="Spevak C.C."/>
            <person name="Clutterbuck J."/>
            <person name="Kapitonov V."/>
            <person name="Jurka J."/>
            <person name="Scazzocchio C."/>
            <person name="Farman M."/>
            <person name="Butler J."/>
            <person name="Purcell S."/>
            <person name="Harris S."/>
            <person name="Braus G.H."/>
            <person name="Draht O."/>
            <person name="Busch S."/>
            <person name="D'Enfert C."/>
            <person name="Bouchier C."/>
            <person name="Goldman G.H."/>
            <person name="Bell-Pedersen D."/>
            <person name="Griffiths-Jones S."/>
            <person name="Doonan J.H."/>
            <person name="Yu J."/>
            <person name="Vienken K."/>
            <person name="Pain A."/>
            <person name="Freitag M."/>
            <person name="Selker E.U."/>
            <person name="Archer D.B."/>
            <person name="Penalva M.A."/>
            <person name="Oakley B.R."/>
            <person name="Momany M."/>
            <person name="Tanaka T."/>
            <person name="Kumagai T."/>
            <person name="Asai K."/>
            <person name="Machida M."/>
            <person name="Nierman W.C."/>
            <person name="Denning D.W."/>
            <person name="Caddick M."/>
            <person name="Hynes M."/>
            <person name="Paoletti M."/>
            <person name="Fischer R."/>
            <person name="Miller B."/>
            <person name="Dyer P."/>
            <person name="Sachs M.S."/>
            <person name="Osmani S.A."/>
            <person name="Birren B.W."/>
        </authorList>
    </citation>
    <scope>NUCLEOTIDE SEQUENCE [LARGE SCALE GENOMIC DNA]</scope>
    <source>
        <strain evidence="2">FGSC A4 / ATCC 38163 / CBS 112.46 / NRRL 194 / M139</strain>
    </source>
</reference>
<dbReference type="RefSeq" id="XP_657645.1">
    <property type="nucleotide sequence ID" value="XM_652553.1"/>
</dbReference>
<dbReference type="EMBL" id="BN001308">
    <property type="protein sequence ID" value="CBF90319.1"/>
    <property type="molecule type" value="Genomic_DNA"/>
</dbReference>
<dbReference type="HOGENOM" id="CLU_2885760_0_0_1"/>
<accession>Q5BHD9</accession>
<dbReference type="KEGG" id="ani:ANIA_00041"/>
<proteinExistence type="predicted"/>
<evidence type="ECO:0000313" key="1">
    <source>
        <dbReference type="EMBL" id="CBF90319.1"/>
    </source>
</evidence>
<evidence type="ECO:0000313" key="2">
    <source>
        <dbReference type="Proteomes" id="UP000000560"/>
    </source>
</evidence>
<dbReference type="AlphaFoldDB" id="Q5BHD9"/>
<organism evidence="1 2">
    <name type="scientific">Emericella nidulans (strain FGSC A4 / ATCC 38163 / CBS 112.46 / NRRL 194 / M139)</name>
    <name type="common">Aspergillus nidulans</name>
    <dbReference type="NCBI Taxonomy" id="227321"/>
    <lineage>
        <taxon>Eukaryota</taxon>
        <taxon>Fungi</taxon>
        <taxon>Dikarya</taxon>
        <taxon>Ascomycota</taxon>
        <taxon>Pezizomycotina</taxon>
        <taxon>Eurotiomycetes</taxon>
        <taxon>Eurotiomycetidae</taxon>
        <taxon>Eurotiales</taxon>
        <taxon>Aspergillaceae</taxon>
        <taxon>Aspergillus</taxon>
        <taxon>Aspergillus subgen. Nidulantes</taxon>
    </lineage>
</organism>
<dbReference type="InParanoid" id="Q5BHD9"/>
<dbReference type="Proteomes" id="UP000000560">
    <property type="component" value="Chromosome VIII"/>
</dbReference>
<dbReference type="GeneID" id="2875820"/>
<dbReference type="VEuPathDB" id="FungiDB:AN0041"/>
<name>Q5BHD9_EMENI</name>
<sequence length="63" mass="7017">MPLDSEGYRFEEWSFPFPLFVNDSAICVISRPNNTVAMCTASILQCGHSSHSRNIKRATTPGQ</sequence>